<dbReference type="RefSeq" id="WP_279634763.1">
    <property type="nucleotide sequence ID" value="NZ_MUBM01000497.1"/>
</dbReference>
<accession>A0ABV1W8W1</accession>
<evidence type="ECO:0000313" key="1">
    <source>
        <dbReference type="EMBL" id="MER6980208.1"/>
    </source>
</evidence>
<proteinExistence type="predicted"/>
<dbReference type="EMBL" id="JBEPCU010000507">
    <property type="protein sequence ID" value="MER6980208.1"/>
    <property type="molecule type" value="Genomic_DNA"/>
</dbReference>
<keyword evidence="2" id="KW-1185">Reference proteome</keyword>
<organism evidence="1 2">
    <name type="scientific">Streptomyces carpinensis</name>
    <dbReference type="NCBI Taxonomy" id="66369"/>
    <lineage>
        <taxon>Bacteria</taxon>
        <taxon>Bacillati</taxon>
        <taxon>Actinomycetota</taxon>
        <taxon>Actinomycetes</taxon>
        <taxon>Kitasatosporales</taxon>
        <taxon>Streptomycetaceae</taxon>
        <taxon>Streptomyces</taxon>
    </lineage>
</organism>
<sequence length="43" mass="5275">MGYILYRDRSKPTETDEEMWDSPFNTYLTRVRLRPNTCTCDLW</sequence>
<name>A0ABV1W8W1_9ACTN</name>
<reference evidence="1 2" key="1">
    <citation type="submission" date="2024-06" db="EMBL/GenBank/DDBJ databases">
        <title>The Natural Products Discovery Center: Release of the First 8490 Sequenced Strains for Exploring Actinobacteria Biosynthetic Diversity.</title>
        <authorList>
            <person name="Kalkreuter E."/>
            <person name="Kautsar S.A."/>
            <person name="Yang D."/>
            <person name="Bader C.D."/>
            <person name="Teijaro C.N."/>
            <person name="Fluegel L."/>
            <person name="Davis C.M."/>
            <person name="Simpson J.R."/>
            <person name="Lauterbach L."/>
            <person name="Steele A.D."/>
            <person name="Gui C."/>
            <person name="Meng S."/>
            <person name="Li G."/>
            <person name="Viehrig K."/>
            <person name="Ye F."/>
            <person name="Su P."/>
            <person name="Kiefer A.F."/>
            <person name="Nichols A."/>
            <person name="Cepeda A.J."/>
            <person name="Yan W."/>
            <person name="Fan B."/>
            <person name="Jiang Y."/>
            <person name="Adhikari A."/>
            <person name="Zheng C.-J."/>
            <person name="Schuster L."/>
            <person name="Cowan T.M."/>
            <person name="Smanski M.J."/>
            <person name="Chevrette M.G."/>
            <person name="De Carvalho L.P.S."/>
            <person name="Shen B."/>
        </authorList>
    </citation>
    <scope>NUCLEOTIDE SEQUENCE [LARGE SCALE GENOMIC DNA]</scope>
    <source>
        <strain evidence="1 2">NPDC000634</strain>
    </source>
</reference>
<comment type="caution">
    <text evidence="1">The sequence shown here is derived from an EMBL/GenBank/DDBJ whole genome shotgun (WGS) entry which is preliminary data.</text>
</comment>
<dbReference type="Proteomes" id="UP001458415">
    <property type="component" value="Unassembled WGS sequence"/>
</dbReference>
<protein>
    <submittedName>
        <fullName evidence="1">Uncharacterized protein</fullName>
    </submittedName>
</protein>
<evidence type="ECO:0000313" key="2">
    <source>
        <dbReference type="Proteomes" id="UP001458415"/>
    </source>
</evidence>
<gene>
    <name evidence="1" type="ORF">ABT317_25355</name>
</gene>